<dbReference type="SUPFAM" id="SSF55961">
    <property type="entry name" value="Bet v1-like"/>
    <property type="match status" value="1"/>
</dbReference>
<protein>
    <submittedName>
        <fullName evidence="1">Uncharacterized protein</fullName>
    </submittedName>
</protein>
<dbReference type="Pfam" id="PF10604">
    <property type="entry name" value="Polyketide_cyc2"/>
    <property type="match status" value="1"/>
</dbReference>
<dbReference type="AlphaFoldDB" id="S8BJS4"/>
<dbReference type="InterPro" id="IPR023393">
    <property type="entry name" value="START-like_dom_sf"/>
</dbReference>
<gene>
    <name evidence="1" type="ORF">H072_11072</name>
</gene>
<dbReference type="PANTHER" id="PTHR36166:SF1">
    <property type="entry name" value="SRPBCC DOMAIN-CONTAINING PROTEIN"/>
    <property type="match status" value="1"/>
</dbReference>
<accession>S8BJS4</accession>
<evidence type="ECO:0000313" key="2">
    <source>
        <dbReference type="Proteomes" id="UP000015100"/>
    </source>
</evidence>
<name>S8BJS4_DACHA</name>
<dbReference type="HOGENOM" id="CLU_069867_3_1_1"/>
<dbReference type="STRING" id="1284197.S8BJS4"/>
<sequence length="153" mass="16977">MQLLTTSIEIAAAPNVVREKFLDFSQLPNYHKNGFFKSIGPAVKGEPYEPGLKMRNELKVMVIEPTLLENSPKCFSWMGNGLLGTFNGEHRFRFEPSTTTPGGTTFIHEEIFTGALSLLMGENLAARAAGLKKTTKEGFEGFNVDLKKWCESS</sequence>
<dbReference type="OrthoDB" id="509124at2759"/>
<evidence type="ECO:0000313" key="1">
    <source>
        <dbReference type="EMBL" id="EPS35502.1"/>
    </source>
</evidence>
<reference evidence="2" key="2">
    <citation type="submission" date="2013-04" db="EMBL/GenBank/DDBJ databases">
        <title>Genomic mechanisms accounting for the adaptation to parasitism in nematode-trapping fungi.</title>
        <authorList>
            <person name="Ahren D.G."/>
        </authorList>
    </citation>
    <scope>NUCLEOTIDE SEQUENCE [LARGE SCALE GENOMIC DNA]</scope>
    <source>
        <strain evidence="2">CBS 200.50</strain>
    </source>
</reference>
<dbReference type="Gene3D" id="3.30.530.20">
    <property type="match status" value="1"/>
</dbReference>
<dbReference type="PANTHER" id="PTHR36166">
    <property type="entry name" value="CHROMOSOME 9, WHOLE GENOME SHOTGUN SEQUENCE"/>
    <property type="match status" value="1"/>
</dbReference>
<dbReference type="eggNOG" id="ENOG502S64G">
    <property type="taxonomic scope" value="Eukaryota"/>
</dbReference>
<organism evidence="1 2">
    <name type="scientific">Dactylellina haptotyla (strain CBS 200.50)</name>
    <name type="common">Nematode-trapping fungus</name>
    <name type="synonym">Monacrosporium haptotylum</name>
    <dbReference type="NCBI Taxonomy" id="1284197"/>
    <lineage>
        <taxon>Eukaryota</taxon>
        <taxon>Fungi</taxon>
        <taxon>Dikarya</taxon>
        <taxon>Ascomycota</taxon>
        <taxon>Pezizomycotina</taxon>
        <taxon>Orbiliomycetes</taxon>
        <taxon>Orbiliales</taxon>
        <taxon>Orbiliaceae</taxon>
        <taxon>Dactylellina</taxon>
    </lineage>
</organism>
<dbReference type="EMBL" id="AQGS01001127">
    <property type="protein sequence ID" value="EPS35502.1"/>
    <property type="molecule type" value="Genomic_DNA"/>
</dbReference>
<comment type="caution">
    <text evidence="1">The sequence shown here is derived from an EMBL/GenBank/DDBJ whole genome shotgun (WGS) entry which is preliminary data.</text>
</comment>
<reference evidence="1 2" key="1">
    <citation type="journal article" date="2013" name="PLoS Genet.">
        <title>Genomic mechanisms accounting for the adaptation to parasitism in nematode-trapping fungi.</title>
        <authorList>
            <person name="Meerupati T."/>
            <person name="Andersson K.M."/>
            <person name="Friman E."/>
            <person name="Kumar D."/>
            <person name="Tunlid A."/>
            <person name="Ahren D."/>
        </authorList>
    </citation>
    <scope>NUCLEOTIDE SEQUENCE [LARGE SCALE GENOMIC DNA]</scope>
    <source>
        <strain evidence="1 2">CBS 200.50</strain>
    </source>
</reference>
<dbReference type="CDD" id="cd07822">
    <property type="entry name" value="SRPBCC_4"/>
    <property type="match status" value="1"/>
</dbReference>
<dbReference type="OMA" id="HRFSFEC"/>
<keyword evidence="2" id="KW-1185">Reference proteome</keyword>
<proteinExistence type="predicted"/>
<dbReference type="InterPro" id="IPR019587">
    <property type="entry name" value="Polyketide_cyclase/dehydratase"/>
</dbReference>
<dbReference type="Proteomes" id="UP000015100">
    <property type="component" value="Unassembled WGS sequence"/>
</dbReference>